<accession>A0A6J2TRH4</accession>
<dbReference type="PANTHER" id="PTHR45644">
    <property type="entry name" value="AAA ATPASE, PUTATIVE (AFU_ORTHOLOGUE AFUA_2G12920)-RELATED-RELATED"/>
    <property type="match status" value="1"/>
</dbReference>
<evidence type="ECO:0000313" key="8">
    <source>
        <dbReference type="Proteomes" id="UP000504634"/>
    </source>
</evidence>
<dbReference type="GeneID" id="115626466"/>
<dbReference type="FunFam" id="3.40.50.300:FF:000538">
    <property type="entry name" value="ATPase family AAA domain-containing protein 1"/>
    <property type="match status" value="1"/>
</dbReference>
<keyword evidence="3" id="KW-0472">Membrane</keyword>
<dbReference type="RefSeq" id="XP_030377708.1">
    <property type="nucleotide sequence ID" value="XM_030521848.1"/>
</dbReference>
<proteinExistence type="inferred from homology"/>
<evidence type="ECO:0000256" key="3">
    <source>
        <dbReference type="ARBA" id="ARBA00022787"/>
    </source>
</evidence>
<keyword evidence="4 6" id="KW-0067">ATP-binding</keyword>
<evidence type="ECO:0000256" key="1">
    <source>
        <dbReference type="ARBA" id="ARBA00004572"/>
    </source>
</evidence>
<dbReference type="InterPro" id="IPR003959">
    <property type="entry name" value="ATPase_AAA_core"/>
</dbReference>
<dbReference type="InterPro" id="IPR051701">
    <property type="entry name" value="Mito_OM_Translocase_MSP1"/>
</dbReference>
<comment type="similarity">
    <text evidence="6">Belongs to the AAA ATPase family.</text>
</comment>
<dbReference type="SMART" id="SM00382">
    <property type="entry name" value="AAA"/>
    <property type="match status" value="1"/>
</dbReference>
<dbReference type="Pfam" id="PF00004">
    <property type="entry name" value="AAA"/>
    <property type="match status" value="1"/>
</dbReference>
<dbReference type="SUPFAM" id="SSF52540">
    <property type="entry name" value="P-loop containing nucleoside triphosphate hydrolases"/>
    <property type="match status" value="1"/>
</dbReference>
<evidence type="ECO:0000256" key="5">
    <source>
        <dbReference type="ARBA" id="ARBA00023128"/>
    </source>
</evidence>
<comment type="subcellular location">
    <subcellularLocation>
        <location evidence="1">Mitochondrion outer membrane</location>
        <topology evidence="1">Single-pass membrane protein</topology>
    </subcellularLocation>
</comment>
<dbReference type="InterPro" id="IPR027417">
    <property type="entry name" value="P-loop_NTPase"/>
</dbReference>
<dbReference type="InterPro" id="IPR003960">
    <property type="entry name" value="ATPase_AAA_CS"/>
</dbReference>
<evidence type="ECO:0000313" key="9">
    <source>
        <dbReference type="RefSeq" id="XP_030377708.1"/>
    </source>
</evidence>
<organism evidence="8 9">
    <name type="scientific">Drosophila lebanonensis</name>
    <name type="common">Fruit fly</name>
    <name type="synonym">Scaptodrosophila lebanonensis</name>
    <dbReference type="NCBI Taxonomy" id="7225"/>
    <lineage>
        <taxon>Eukaryota</taxon>
        <taxon>Metazoa</taxon>
        <taxon>Ecdysozoa</taxon>
        <taxon>Arthropoda</taxon>
        <taxon>Hexapoda</taxon>
        <taxon>Insecta</taxon>
        <taxon>Pterygota</taxon>
        <taxon>Neoptera</taxon>
        <taxon>Endopterygota</taxon>
        <taxon>Diptera</taxon>
        <taxon>Brachycera</taxon>
        <taxon>Muscomorpha</taxon>
        <taxon>Ephydroidea</taxon>
        <taxon>Drosophilidae</taxon>
        <taxon>Scaptodrosophila</taxon>
    </lineage>
</organism>
<evidence type="ECO:0000256" key="4">
    <source>
        <dbReference type="ARBA" id="ARBA00022840"/>
    </source>
</evidence>
<evidence type="ECO:0000256" key="6">
    <source>
        <dbReference type="RuleBase" id="RU003651"/>
    </source>
</evidence>
<dbReference type="OrthoDB" id="10254455at2759"/>
<sequence length="375" mass="42301">MDLANQWPRCQIAGCVVRFCAITALSYFTAKWIISRVDPLNQMKNRIKQKAAKQLKKLNKRNSSGKELKLGDLNEHEMAIAAHLVAPEDINIGWRDIAGLHKIKEEVRDSLILPLMHQELYKQSRLFSTPKGVLLYGPPGCGKTLIAKAVATETQMRFINLDVSMLTDKWYGESQKLAKAVFTLAQKMQPCIIFIDEIDSFLRARGNSDHEATAMMKTQFMMLWDGLRTATNSTIIVLGATNRPQDIDMAILRRMPLQLHIGAPNKAERLDILRLILKREKVNSSVDLRHLAKSTDGFSGSDLRELCRSAMVSHMKHVMDEQIGAGDAKQILPFKFDACDLSLNVEDFEKSLAKLKKSKQVLLSKAESVTYGEEY</sequence>
<keyword evidence="8" id="KW-1185">Reference proteome</keyword>
<dbReference type="GO" id="GO:0016887">
    <property type="term" value="F:ATP hydrolysis activity"/>
    <property type="evidence" value="ECO:0007669"/>
    <property type="project" value="InterPro"/>
</dbReference>
<dbReference type="Gene3D" id="1.10.8.60">
    <property type="match status" value="1"/>
</dbReference>
<keyword evidence="3" id="KW-1000">Mitochondrion outer membrane</keyword>
<gene>
    <name evidence="9" type="primary">LOC115626466</name>
</gene>
<dbReference type="PROSITE" id="PS00674">
    <property type="entry name" value="AAA"/>
    <property type="match status" value="1"/>
</dbReference>
<dbReference type="InterPro" id="IPR003593">
    <property type="entry name" value="AAA+_ATPase"/>
</dbReference>
<dbReference type="Pfam" id="PF17862">
    <property type="entry name" value="AAA_lid_3"/>
    <property type="match status" value="1"/>
</dbReference>
<evidence type="ECO:0000256" key="2">
    <source>
        <dbReference type="ARBA" id="ARBA00022741"/>
    </source>
</evidence>
<dbReference type="PANTHER" id="PTHR45644:SF3">
    <property type="entry name" value="FI08533P-RELATED"/>
    <property type="match status" value="1"/>
</dbReference>
<name>A0A6J2TRH4_DROLE</name>
<dbReference type="GO" id="GO:0005524">
    <property type="term" value="F:ATP binding"/>
    <property type="evidence" value="ECO:0007669"/>
    <property type="project" value="UniProtKB-KW"/>
</dbReference>
<dbReference type="GO" id="GO:0140570">
    <property type="term" value="P:extraction of mislocalized protein from mitochondrial outer membrane"/>
    <property type="evidence" value="ECO:0007669"/>
    <property type="project" value="TreeGrafter"/>
</dbReference>
<dbReference type="Gene3D" id="3.40.50.300">
    <property type="entry name" value="P-loop containing nucleotide triphosphate hydrolases"/>
    <property type="match status" value="1"/>
</dbReference>
<reference evidence="9" key="1">
    <citation type="submission" date="2025-08" db="UniProtKB">
        <authorList>
            <consortium name="RefSeq"/>
        </authorList>
    </citation>
    <scope>IDENTIFICATION</scope>
    <source>
        <strain evidence="9">11010-0011.00</strain>
        <tissue evidence="9">Whole body</tissue>
    </source>
</reference>
<dbReference type="AlphaFoldDB" id="A0A6J2TRH4"/>
<protein>
    <submittedName>
        <fullName evidence="9">ATPase family AAA domain-containing protein 1-B</fullName>
    </submittedName>
</protein>
<dbReference type="InterPro" id="IPR041569">
    <property type="entry name" value="AAA_lid_3"/>
</dbReference>
<dbReference type="GO" id="GO:0005741">
    <property type="term" value="C:mitochondrial outer membrane"/>
    <property type="evidence" value="ECO:0007669"/>
    <property type="project" value="UniProtKB-SubCell"/>
</dbReference>
<evidence type="ECO:0000259" key="7">
    <source>
        <dbReference type="SMART" id="SM00382"/>
    </source>
</evidence>
<keyword evidence="2 6" id="KW-0547">Nucleotide-binding</keyword>
<keyword evidence="5" id="KW-0496">Mitochondrion</keyword>
<feature type="domain" description="AAA+ ATPase" evidence="7">
    <location>
        <begin position="129"/>
        <end position="265"/>
    </location>
</feature>
<dbReference type="Proteomes" id="UP000504634">
    <property type="component" value="Unplaced"/>
</dbReference>